<dbReference type="OrthoDB" id="541961at2759"/>
<gene>
    <name evidence="10" type="ORF">CHLRE_01g060712v5</name>
</gene>
<keyword evidence="5" id="KW-0677">Repeat</keyword>
<evidence type="ECO:0000256" key="4">
    <source>
        <dbReference type="ARBA" id="ARBA00022723"/>
    </source>
</evidence>
<dbReference type="EMBL" id="CM008962">
    <property type="protein sequence ID" value="PNW89067.1"/>
    <property type="molecule type" value="Genomic_DNA"/>
</dbReference>
<dbReference type="Proteomes" id="UP000006906">
    <property type="component" value="Chromosome 1"/>
</dbReference>
<dbReference type="GeneID" id="5725742"/>
<evidence type="ECO:0000313" key="10">
    <source>
        <dbReference type="EMBL" id="PNW89067.1"/>
    </source>
</evidence>
<dbReference type="InterPro" id="IPR044066">
    <property type="entry name" value="TRIAD_supradom"/>
</dbReference>
<accession>A0A2K3E8G3</accession>
<dbReference type="PROSITE" id="PS51873">
    <property type="entry name" value="TRIAD"/>
    <property type="match status" value="1"/>
</dbReference>
<evidence type="ECO:0000256" key="6">
    <source>
        <dbReference type="ARBA" id="ARBA00022771"/>
    </source>
</evidence>
<dbReference type="GO" id="GO:0061630">
    <property type="term" value="F:ubiquitin protein ligase activity"/>
    <property type="evidence" value="ECO:0000318"/>
    <property type="project" value="GO_Central"/>
</dbReference>
<dbReference type="SMART" id="SM00647">
    <property type="entry name" value="IBR"/>
    <property type="match status" value="2"/>
</dbReference>
<dbReference type="InterPro" id="IPR017907">
    <property type="entry name" value="Znf_RING_CS"/>
</dbReference>
<organism evidence="10 11">
    <name type="scientific">Chlamydomonas reinhardtii</name>
    <name type="common">Chlamydomonas smithii</name>
    <dbReference type="NCBI Taxonomy" id="3055"/>
    <lineage>
        <taxon>Eukaryota</taxon>
        <taxon>Viridiplantae</taxon>
        <taxon>Chlorophyta</taxon>
        <taxon>core chlorophytes</taxon>
        <taxon>Chlorophyceae</taxon>
        <taxon>CS clade</taxon>
        <taxon>Chlamydomonadales</taxon>
        <taxon>Chlamydomonadaceae</taxon>
        <taxon>Chlamydomonas</taxon>
    </lineage>
</organism>
<dbReference type="PROSITE" id="PS00518">
    <property type="entry name" value="ZF_RING_1"/>
    <property type="match status" value="1"/>
</dbReference>
<dbReference type="Gene3D" id="1.20.120.1750">
    <property type="match status" value="1"/>
</dbReference>
<keyword evidence="4" id="KW-0479">Metal-binding</keyword>
<name>A0A2K3E8G3_CHLRE</name>
<dbReference type="InterPro" id="IPR031127">
    <property type="entry name" value="E3_UB_ligase_RBR"/>
</dbReference>
<comment type="catalytic activity">
    <reaction evidence="1">
        <text>[E2 ubiquitin-conjugating enzyme]-S-ubiquitinyl-L-cysteine + [acceptor protein]-L-lysine = [E2 ubiquitin-conjugating enzyme]-L-cysteine + [acceptor protein]-N(6)-ubiquitinyl-L-lysine.</text>
        <dbReference type="EC" id="2.3.2.31"/>
    </reaction>
</comment>
<dbReference type="Gramene" id="PNW89067">
    <property type="protein sequence ID" value="PNW89067"/>
    <property type="gene ID" value="CHLRE_01g060712v5"/>
</dbReference>
<evidence type="ECO:0000256" key="3">
    <source>
        <dbReference type="ARBA" id="ARBA00022679"/>
    </source>
</evidence>
<keyword evidence="6" id="KW-0863">Zinc-finger</keyword>
<evidence type="ECO:0000256" key="5">
    <source>
        <dbReference type="ARBA" id="ARBA00022737"/>
    </source>
</evidence>
<evidence type="ECO:0000256" key="1">
    <source>
        <dbReference type="ARBA" id="ARBA00001798"/>
    </source>
</evidence>
<dbReference type="GO" id="GO:0016567">
    <property type="term" value="P:protein ubiquitination"/>
    <property type="evidence" value="ECO:0007669"/>
    <property type="project" value="InterPro"/>
</dbReference>
<dbReference type="RefSeq" id="XP_001700191.2">
    <property type="nucleotide sequence ID" value="XM_001700139.2"/>
</dbReference>
<dbReference type="Pfam" id="PF01485">
    <property type="entry name" value="IBR"/>
    <property type="match status" value="2"/>
</dbReference>
<dbReference type="KEGG" id="cre:CHLRE_01g060712v5"/>
<keyword evidence="7" id="KW-0833">Ubl conjugation pathway</keyword>
<dbReference type="AlphaFoldDB" id="A0A2K3E8G3"/>
<dbReference type="GO" id="GO:0008270">
    <property type="term" value="F:zinc ion binding"/>
    <property type="evidence" value="ECO:0007669"/>
    <property type="project" value="UniProtKB-KW"/>
</dbReference>
<reference evidence="10 11" key="1">
    <citation type="journal article" date="2007" name="Science">
        <title>The Chlamydomonas genome reveals the evolution of key animal and plant functions.</title>
        <authorList>
            <person name="Merchant S.S."/>
            <person name="Prochnik S.E."/>
            <person name="Vallon O."/>
            <person name="Harris E.H."/>
            <person name="Karpowicz S.J."/>
            <person name="Witman G.B."/>
            <person name="Terry A."/>
            <person name="Salamov A."/>
            <person name="Fritz-Laylin L.K."/>
            <person name="Marechal-Drouard L."/>
            <person name="Marshall W.F."/>
            <person name="Qu L.H."/>
            <person name="Nelson D.R."/>
            <person name="Sanderfoot A.A."/>
            <person name="Spalding M.H."/>
            <person name="Kapitonov V.V."/>
            <person name="Ren Q."/>
            <person name="Ferris P."/>
            <person name="Lindquist E."/>
            <person name="Shapiro H."/>
            <person name="Lucas S.M."/>
            <person name="Grimwood J."/>
            <person name="Schmutz J."/>
            <person name="Cardol P."/>
            <person name="Cerutti H."/>
            <person name="Chanfreau G."/>
            <person name="Chen C.L."/>
            <person name="Cognat V."/>
            <person name="Croft M.T."/>
            <person name="Dent R."/>
            <person name="Dutcher S."/>
            <person name="Fernandez E."/>
            <person name="Fukuzawa H."/>
            <person name="Gonzalez-Ballester D."/>
            <person name="Gonzalez-Halphen D."/>
            <person name="Hallmann A."/>
            <person name="Hanikenne M."/>
            <person name="Hippler M."/>
            <person name="Inwood W."/>
            <person name="Jabbari K."/>
            <person name="Kalanon M."/>
            <person name="Kuras R."/>
            <person name="Lefebvre P.A."/>
            <person name="Lemaire S.D."/>
            <person name="Lobanov A.V."/>
            <person name="Lohr M."/>
            <person name="Manuell A."/>
            <person name="Meier I."/>
            <person name="Mets L."/>
            <person name="Mittag M."/>
            <person name="Mittelmeier T."/>
            <person name="Moroney J.V."/>
            <person name="Moseley J."/>
            <person name="Napoli C."/>
            <person name="Nedelcu A.M."/>
            <person name="Niyogi K."/>
            <person name="Novoselov S.V."/>
            <person name="Paulsen I.T."/>
            <person name="Pazour G."/>
            <person name="Purton S."/>
            <person name="Ral J.P."/>
            <person name="Riano-Pachon D.M."/>
            <person name="Riekhof W."/>
            <person name="Rymarquis L."/>
            <person name="Schroda M."/>
            <person name="Stern D."/>
            <person name="Umen J."/>
            <person name="Willows R."/>
            <person name="Wilson N."/>
            <person name="Zimmer S.L."/>
            <person name="Allmer J."/>
            <person name="Balk J."/>
            <person name="Bisova K."/>
            <person name="Chen C.J."/>
            <person name="Elias M."/>
            <person name="Gendler K."/>
            <person name="Hauser C."/>
            <person name="Lamb M.R."/>
            <person name="Ledford H."/>
            <person name="Long J.C."/>
            <person name="Minagawa J."/>
            <person name="Page M.D."/>
            <person name="Pan J."/>
            <person name="Pootakham W."/>
            <person name="Roje S."/>
            <person name="Rose A."/>
            <person name="Stahlberg E."/>
            <person name="Terauchi A.M."/>
            <person name="Yang P."/>
            <person name="Ball S."/>
            <person name="Bowler C."/>
            <person name="Dieckmann C.L."/>
            <person name="Gladyshev V.N."/>
            <person name="Green P."/>
            <person name="Jorgensen R."/>
            <person name="Mayfield S."/>
            <person name="Mueller-Roeber B."/>
            <person name="Rajamani S."/>
            <person name="Sayre R.T."/>
            <person name="Brokstein P."/>
            <person name="Dubchak I."/>
            <person name="Goodstein D."/>
            <person name="Hornick L."/>
            <person name="Huang Y.W."/>
            <person name="Jhaveri J."/>
            <person name="Luo Y."/>
            <person name="Martinez D."/>
            <person name="Ngau W.C."/>
            <person name="Otillar B."/>
            <person name="Poliakov A."/>
            <person name="Porter A."/>
            <person name="Szajkowski L."/>
            <person name="Werner G."/>
            <person name="Zhou K."/>
            <person name="Grigoriev I.V."/>
            <person name="Rokhsar D.S."/>
            <person name="Grossman A.R."/>
        </authorList>
    </citation>
    <scope>NUCLEOTIDE SEQUENCE [LARGE SCALE GENOMIC DNA]</scope>
    <source>
        <strain evidence="11">CC-503</strain>
    </source>
</reference>
<protein>
    <recommendedName>
        <fullName evidence="2">RBR-type E3 ubiquitin transferase</fullName>
        <ecNumber evidence="2">2.3.2.31</ecNumber>
    </recommendedName>
</protein>
<evidence type="ECO:0000259" key="9">
    <source>
        <dbReference type="PROSITE" id="PS51873"/>
    </source>
</evidence>
<dbReference type="InParanoid" id="A0A2K3E8G3"/>
<evidence type="ECO:0000256" key="8">
    <source>
        <dbReference type="ARBA" id="ARBA00022833"/>
    </source>
</evidence>
<keyword evidence="11" id="KW-1185">Reference proteome</keyword>
<dbReference type="InterPro" id="IPR002867">
    <property type="entry name" value="IBR_dom"/>
</dbReference>
<dbReference type="CDD" id="cd22584">
    <property type="entry name" value="Rcat_RBR_unk"/>
    <property type="match status" value="1"/>
</dbReference>
<keyword evidence="3" id="KW-0808">Transferase</keyword>
<evidence type="ECO:0000256" key="2">
    <source>
        <dbReference type="ARBA" id="ARBA00012251"/>
    </source>
</evidence>
<dbReference type="GO" id="GO:0031624">
    <property type="term" value="F:ubiquitin conjugating enzyme binding"/>
    <property type="evidence" value="ECO:0000318"/>
    <property type="project" value="GO_Central"/>
</dbReference>
<sequence length="453" mass="44688">MAASASGAAQLQLRESALVALELQQRELRGRQDALLAARLAAVEAGGGGGGREVALQAVRDVAAAEDSEYAYLDEWVESIREQMHEITDELQQLKSPSGAGAGRQAAAPLRVASDPESAAAAAAPAPAACGRSACAGGGSGVGGGAAGLSAAARLLRGAAGSFAAAAVAAWWAPTHQCLGCLDRFPADQVTCAGADAGGDGGRSSRGSGGPPNSAGGCGHYLCRDCLPAYVCGVVRDRKYPVPCPMAGGSAGARTGAGGGGGGGAGGGNAGGGGTGAGGGGGGGGGDASGGGGGGCRDVLSREAARGALRDRPEALAAMELLEAEAAVGERDRVYCPHKSCSALLLRPDADGDGDGPVECPACHRAFCLRCNIPGWHTGHSCAQFQALPPHLRSAQDAAVLALAAQQRWRRCPACGHLVARAAGCNHMTCRCGARWCYACGRREAPGAAPCGC</sequence>
<dbReference type="GO" id="GO:0006511">
    <property type="term" value="P:ubiquitin-dependent protein catabolic process"/>
    <property type="evidence" value="ECO:0000318"/>
    <property type="project" value="GO_Central"/>
</dbReference>
<keyword evidence="8" id="KW-0862">Zinc</keyword>
<dbReference type="SUPFAM" id="SSF57850">
    <property type="entry name" value="RING/U-box"/>
    <property type="match status" value="2"/>
</dbReference>
<dbReference type="PANTHER" id="PTHR11685">
    <property type="entry name" value="RBR FAMILY RING FINGER AND IBR DOMAIN-CONTAINING"/>
    <property type="match status" value="1"/>
</dbReference>
<dbReference type="GO" id="GO:0000151">
    <property type="term" value="C:ubiquitin ligase complex"/>
    <property type="evidence" value="ECO:0000318"/>
    <property type="project" value="GO_Central"/>
</dbReference>
<dbReference type="STRING" id="3055.A0A2K3E8G3"/>
<feature type="domain" description="RING-type" evidence="9">
    <location>
        <begin position="174"/>
        <end position="453"/>
    </location>
</feature>
<evidence type="ECO:0000256" key="7">
    <source>
        <dbReference type="ARBA" id="ARBA00022786"/>
    </source>
</evidence>
<dbReference type="GO" id="GO:0005737">
    <property type="term" value="C:cytoplasm"/>
    <property type="evidence" value="ECO:0000318"/>
    <property type="project" value="GO_Central"/>
</dbReference>
<dbReference type="EC" id="2.3.2.31" evidence="2"/>
<dbReference type="CDD" id="cd22582">
    <property type="entry name" value="BRcat_RBR_unk"/>
    <property type="match status" value="1"/>
</dbReference>
<dbReference type="PaxDb" id="3055-EDO98306"/>
<evidence type="ECO:0000313" key="11">
    <source>
        <dbReference type="Proteomes" id="UP000006906"/>
    </source>
</evidence>
<proteinExistence type="predicted"/>